<organism evidence="3">
    <name type="scientific">Pongo abelii</name>
    <name type="common">Sumatran orangutan</name>
    <name type="synonym">Pongo pygmaeus abelii</name>
    <dbReference type="NCBI Taxonomy" id="9601"/>
    <lineage>
        <taxon>Eukaryota</taxon>
        <taxon>Metazoa</taxon>
        <taxon>Chordata</taxon>
        <taxon>Craniata</taxon>
        <taxon>Vertebrata</taxon>
        <taxon>Euteleostomi</taxon>
        <taxon>Mammalia</taxon>
        <taxon>Eutheria</taxon>
        <taxon>Euarchontoglires</taxon>
        <taxon>Primates</taxon>
        <taxon>Haplorrhini</taxon>
        <taxon>Catarrhini</taxon>
        <taxon>Hominidae</taxon>
        <taxon>Pongo</taxon>
    </lineage>
</organism>
<accession>A0A2J8SDB9</accession>
<evidence type="ECO:0000313" key="3">
    <source>
        <dbReference type="EMBL" id="PNJ18757.1"/>
    </source>
</evidence>
<comment type="caution">
    <text evidence="3">The sequence shown here is derived from an EMBL/GenBank/DDBJ whole genome shotgun (WGS) entry which is preliminary data.</text>
</comment>
<dbReference type="InterPro" id="IPR003123">
    <property type="entry name" value="VPS9"/>
</dbReference>
<feature type="region of interest" description="Disordered" evidence="1">
    <location>
        <begin position="34"/>
        <end position="54"/>
    </location>
</feature>
<dbReference type="PANTHER" id="PTHR23101">
    <property type="entry name" value="RAB GDP/GTP EXCHANGE FACTOR"/>
    <property type="match status" value="1"/>
</dbReference>
<dbReference type="GO" id="GO:0030139">
    <property type="term" value="C:endocytic vesicle"/>
    <property type="evidence" value="ECO:0007669"/>
    <property type="project" value="TreeGrafter"/>
</dbReference>
<dbReference type="PANTHER" id="PTHR23101:SF72">
    <property type="entry name" value="RAS AND RAB INTERACTOR-LIKE PROTEIN"/>
    <property type="match status" value="1"/>
</dbReference>
<dbReference type="GO" id="GO:0016192">
    <property type="term" value="P:vesicle-mediated transport"/>
    <property type="evidence" value="ECO:0007669"/>
    <property type="project" value="InterPro"/>
</dbReference>
<dbReference type="PROSITE" id="PS51205">
    <property type="entry name" value="VPS9"/>
    <property type="match status" value="1"/>
</dbReference>
<name>A0A2J8SDB9_PONAB</name>
<proteinExistence type="predicted"/>
<gene>
    <name evidence="3" type="ORF">CR201_G0043905</name>
</gene>
<dbReference type="GO" id="GO:0031267">
    <property type="term" value="F:small GTPase binding"/>
    <property type="evidence" value="ECO:0007669"/>
    <property type="project" value="TreeGrafter"/>
</dbReference>
<dbReference type="GO" id="GO:0005829">
    <property type="term" value="C:cytosol"/>
    <property type="evidence" value="ECO:0007669"/>
    <property type="project" value="TreeGrafter"/>
</dbReference>
<evidence type="ECO:0000256" key="1">
    <source>
        <dbReference type="SAM" id="MobiDB-lite"/>
    </source>
</evidence>
<reference evidence="3" key="1">
    <citation type="submission" date="2017-12" db="EMBL/GenBank/DDBJ databases">
        <title>High-resolution comparative analysis of great ape genomes.</title>
        <authorList>
            <person name="Pollen A."/>
            <person name="Hastie A."/>
            <person name="Hormozdiari F."/>
            <person name="Dougherty M."/>
            <person name="Liu R."/>
            <person name="Chaisson M."/>
            <person name="Hoppe E."/>
            <person name="Hill C."/>
            <person name="Pang A."/>
            <person name="Hillier L."/>
            <person name="Baker C."/>
            <person name="Armstrong J."/>
            <person name="Shendure J."/>
            <person name="Paten B."/>
            <person name="Wilson R."/>
            <person name="Chao H."/>
            <person name="Schneider V."/>
            <person name="Ventura M."/>
            <person name="Kronenberg Z."/>
            <person name="Murali S."/>
            <person name="Gordon D."/>
            <person name="Cantsilieris S."/>
            <person name="Munson K."/>
            <person name="Nelson B."/>
            <person name="Raja A."/>
            <person name="Underwood J."/>
            <person name="Diekhans M."/>
            <person name="Fiddes I."/>
            <person name="Haussler D."/>
            <person name="Eichler E."/>
        </authorList>
    </citation>
    <scope>NUCLEOTIDE SEQUENCE [LARGE SCALE GENOMIC DNA]</scope>
    <source>
        <strain evidence="3">Susie</strain>
    </source>
</reference>
<dbReference type="SUPFAM" id="SSF109993">
    <property type="entry name" value="VPS9 domain"/>
    <property type="match status" value="1"/>
</dbReference>
<dbReference type="AlphaFoldDB" id="A0A2J8SDB9"/>
<dbReference type="SMR" id="A0A2J8SDB9"/>
<feature type="non-terminal residue" evidence="3">
    <location>
        <position position="54"/>
    </location>
</feature>
<dbReference type="GO" id="GO:0005085">
    <property type="term" value="F:guanyl-nucleotide exchange factor activity"/>
    <property type="evidence" value="ECO:0007669"/>
    <property type="project" value="InterPro"/>
</dbReference>
<sequence>MELLDPDELRGEAGYYLTTWFGALHHIAHYQPETDRAPRGLSSEARASLHQWHR</sequence>
<evidence type="ECO:0000259" key="2">
    <source>
        <dbReference type="PROSITE" id="PS51205"/>
    </source>
</evidence>
<dbReference type="EMBL" id="NDHI03003582">
    <property type="protein sequence ID" value="PNJ18757.1"/>
    <property type="molecule type" value="Genomic_DNA"/>
</dbReference>
<protein>
    <submittedName>
        <fullName evidence="3">RINL isoform 6</fullName>
    </submittedName>
</protein>
<dbReference type="InterPro" id="IPR037191">
    <property type="entry name" value="VPS9_dom_sf"/>
</dbReference>
<feature type="domain" description="VPS9" evidence="2">
    <location>
        <begin position="1"/>
        <end position="36"/>
    </location>
</feature>
<dbReference type="InterPro" id="IPR045046">
    <property type="entry name" value="Vps9-like"/>
</dbReference>